<dbReference type="SMART" id="SM00369">
    <property type="entry name" value="LRR_TYP"/>
    <property type="match status" value="2"/>
</dbReference>
<dbReference type="PANTHER" id="PTHR45973:SF9">
    <property type="entry name" value="LEUCINE-RICH REPEAT-CONTAINING PROTEIN 46"/>
    <property type="match status" value="1"/>
</dbReference>
<dbReference type="InterPro" id="IPR050576">
    <property type="entry name" value="Cilia_flagella_integrity"/>
</dbReference>
<evidence type="ECO:0000313" key="6">
    <source>
        <dbReference type="EMBL" id="ACO62156.1"/>
    </source>
</evidence>
<dbReference type="GO" id="GO:0005930">
    <property type="term" value="C:axoneme"/>
    <property type="evidence" value="ECO:0007669"/>
    <property type="project" value="UniProtKB-SubCell"/>
</dbReference>
<dbReference type="Pfam" id="PF13855">
    <property type="entry name" value="LRR_8"/>
    <property type="match status" value="1"/>
</dbReference>
<feature type="non-terminal residue" evidence="6">
    <location>
        <position position="1"/>
    </location>
</feature>
<gene>
    <name evidence="6" type="ORF">MICPUN_76642</name>
</gene>
<dbReference type="Proteomes" id="UP000002009">
    <property type="component" value="Chromosome 3"/>
</dbReference>
<evidence type="ECO:0000256" key="3">
    <source>
        <dbReference type="ARBA" id="ARBA00022737"/>
    </source>
</evidence>
<proteinExistence type="predicted"/>
<dbReference type="RefSeq" id="XP_002500898.1">
    <property type="nucleotide sequence ID" value="XM_002500852.1"/>
</dbReference>
<evidence type="ECO:0000256" key="4">
    <source>
        <dbReference type="ARBA" id="ARBA00023069"/>
    </source>
</evidence>
<dbReference type="InParanoid" id="C1E1E3"/>
<organism evidence="6 7">
    <name type="scientific">Micromonas commoda (strain RCC299 / NOUM17 / CCMP2709)</name>
    <name type="common">Picoplanktonic green alga</name>
    <dbReference type="NCBI Taxonomy" id="296587"/>
    <lineage>
        <taxon>Eukaryota</taxon>
        <taxon>Viridiplantae</taxon>
        <taxon>Chlorophyta</taxon>
        <taxon>Mamiellophyceae</taxon>
        <taxon>Mamiellales</taxon>
        <taxon>Mamiellaceae</taxon>
        <taxon>Micromonas</taxon>
    </lineage>
</organism>
<dbReference type="SUPFAM" id="SSF52075">
    <property type="entry name" value="Outer arm dynein light chain 1"/>
    <property type="match status" value="1"/>
</dbReference>
<sequence>LETVRNLVFLDLYANAVEKIAGLECVPQLRVLMLGRNRIRSIGAGLARLQRLDVLDLHNNEIASTSGLNSLASLRILNLAGNRLVSLGDLGNMTGLHEL</sequence>
<evidence type="ECO:0000256" key="2">
    <source>
        <dbReference type="ARBA" id="ARBA00022614"/>
    </source>
</evidence>
<dbReference type="AlphaFoldDB" id="C1E1E3"/>
<dbReference type="OrthoDB" id="1517790at2759"/>
<dbReference type="Gene3D" id="3.80.10.10">
    <property type="entry name" value="Ribonuclease Inhibitor"/>
    <property type="match status" value="1"/>
</dbReference>
<dbReference type="PANTHER" id="PTHR45973">
    <property type="entry name" value="PROTEIN PHOSPHATASE 1 REGULATORY SUBUNIT SDS22-RELATED"/>
    <property type="match status" value="1"/>
</dbReference>
<comment type="subcellular location">
    <subcellularLocation>
        <location evidence="1">Cytoplasm</location>
        <location evidence="1">Cytoskeleton</location>
        <location evidence="1">Cilium axoneme</location>
    </subcellularLocation>
</comment>
<name>C1E1E3_MICCC</name>
<keyword evidence="7" id="KW-1185">Reference proteome</keyword>
<keyword evidence="3" id="KW-0677">Repeat</keyword>
<dbReference type="STRING" id="296587.C1E1E3"/>
<keyword evidence="4" id="KW-0969">Cilium</keyword>
<keyword evidence="5" id="KW-0966">Cell projection</keyword>
<keyword evidence="2" id="KW-0433">Leucine-rich repeat</keyword>
<dbReference type="SMART" id="SM00365">
    <property type="entry name" value="LRR_SD22"/>
    <property type="match status" value="2"/>
</dbReference>
<dbReference type="PROSITE" id="PS51450">
    <property type="entry name" value="LRR"/>
    <property type="match status" value="3"/>
</dbReference>
<dbReference type="InterPro" id="IPR003591">
    <property type="entry name" value="Leu-rich_rpt_typical-subtyp"/>
</dbReference>
<evidence type="ECO:0000256" key="5">
    <source>
        <dbReference type="ARBA" id="ARBA00023273"/>
    </source>
</evidence>
<dbReference type="EMBL" id="CP001324">
    <property type="protein sequence ID" value="ACO62156.1"/>
    <property type="molecule type" value="Genomic_DNA"/>
</dbReference>
<dbReference type="InterPro" id="IPR032675">
    <property type="entry name" value="LRR_dom_sf"/>
</dbReference>
<dbReference type="KEGG" id="mis:MICPUN_76642"/>
<dbReference type="InterPro" id="IPR001611">
    <property type="entry name" value="Leu-rich_rpt"/>
</dbReference>
<dbReference type="eggNOG" id="KOG0531">
    <property type="taxonomic scope" value="Eukaryota"/>
</dbReference>
<dbReference type="GeneID" id="8241656"/>
<accession>C1E1E3</accession>
<evidence type="ECO:0000256" key="1">
    <source>
        <dbReference type="ARBA" id="ARBA00004430"/>
    </source>
</evidence>
<feature type="non-terminal residue" evidence="6">
    <location>
        <position position="99"/>
    </location>
</feature>
<evidence type="ECO:0000313" key="7">
    <source>
        <dbReference type="Proteomes" id="UP000002009"/>
    </source>
</evidence>
<protein>
    <submittedName>
        <fullName evidence="6">Uncharacterized protein</fullName>
    </submittedName>
</protein>
<reference evidence="6 7" key="1">
    <citation type="journal article" date="2009" name="Science">
        <title>Green evolution and dynamic adaptations revealed by genomes of the marine picoeukaryotes Micromonas.</title>
        <authorList>
            <person name="Worden A.Z."/>
            <person name="Lee J.H."/>
            <person name="Mock T."/>
            <person name="Rouze P."/>
            <person name="Simmons M.P."/>
            <person name="Aerts A.L."/>
            <person name="Allen A.E."/>
            <person name="Cuvelier M.L."/>
            <person name="Derelle E."/>
            <person name="Everett M.V."/>
            <person name="Foulon E."/>
            <person name="Grimwood J."/>
            <person name="Gundlach H."/>
            <person name="Henrissat B."/>
            <person name="Napoli C."/>
            <person name="McDonald S.M."/>
            <person name="Parker M.S."/>
            <person name="Rombauts S."/>
            <person name="Salamov A."/>
            <person name="Von Dassow P."/>
            <person name="Badger J.H."/>
            <person name="Coutinho P.M."/>
            <person name="Demir E."/>
            <person name="Dubchak I."/>
            <person name="Gentemann C."/>
            <person name="Eikrem W."/>
            <person name="Gready J.E."/>
            <person name="John U."/>
            <person name="Lanier W."/>
            <person name="Lindquist E.A."/>
            <person name="Lucas S."/>
            <person name="Mayer K.F."/>
            <person name="Moreau H."/>
            <person name="Not F."/>
            <person name="Otillar R."/>
            <person name="Panaud O."/>
            <person name="Pangilinan J."/>
            <person name="Paulsen I."/>
            <person name="Piegu B."/>
            <person name="Poliakov A."/>
            <person name="Robbens S."/>
            <person name="Schmutz J."/>
            <person name="Toulza E."/>
            <person name="Wyss T."/>
            <person name="Zelensky A."/>
            <person name="Zhou K."/>
            <person name="Armbrust E.V."/>
            <person name="Bhattacharya D."/>
            <person name="Goodenough U.W."/>
            <person name="Van de Peer Y."/>
            <person name="Grigoriev I.V."/>
        </authorList>
    </citation>
    <scope>NUCLEOTIDE SEQUENCE [LARGE SCALE GENOMIC DNA]</scope>
    <source>
        <strain evidence="7">RCC299 / NOUM17</strain>
    </source>
</reference>